<keyword evidence="4" id="KW-1185">Reference proteome</keyword>
<dbReference type="PANTHER" id="PTHR14859:SF1">
    <property type="entry name" value="PGAP2-INTERACTING PROTEIN"/>
    <property type="match status" value="1"/>
</dbReference>
<organism evidence="3 4">
    <name type="scientific">Deinococcus rhizophilus</name>
    <dbReference type="NCBI Taxonomy" id="3049544"/>
    <lineage>
        <taxon>Bacteria</taxon>
        <taxon>Thermotogati</taxon>
        <taxon>Deinococcota</taxon>
        <taxon>Deinococci</taxon>
        <taxon>Deinococcales</taxon>
        <taxon>Deinococcaceae</taxon>
        <taxon>Deinococcus</taxon>
    </lineage>
</organism>
<dbReference type="InterPro" id="IPR051916">
    <property type="entry name" value="GPI-anchor_lipid_remodeler"/>
</dbReference>
<comment type="caution">
    <text evidence="3">The sequence shown here is derived from an EMBL/GenBank/DDBJ whole genome shotgun (WGS) entry which is preliminary data.</text>
</comment>
<dbReference type="Pfam" id="PF03372">
    <property type="entry name" value="Exo_endo_phos"/>
    <property type="match status" value="1"/>
</dbReference>
<gene>
    <name evidence="3" type="ORF">QOL99_00535</name>
</gene>
<evidence type="ECO:0000313" key="3">
    <source>
        <dbReference type="EMBL" id="MDL2342632.1"/>
    </source>
</evidence>
<dbReference type="PANTHER" id="PTHR14859">
    <property type="entry name" value="CALCOFLUOR WHITE HYPERSENSITIVE PROTEIN PRECURSOR"/>
    <property type="match status" value="1"/>
</dbReference>
<feature type="domain" description="Endonuclease/exonuclease/phosphatase" evidence="2">
    <location>
        <begin position="90"/>
        <end position="301"/>
    </location>
</feature>
<dbReference type="Proteomes" id="UP001302059">
    <property type="component" value="Unassembled WGS sequence"/>
</dbReference>
<name>A0ABT7JDK4_9DEIO</name>
<dbReference type="InterPro" id="IPR036691">
    <property type="entry name" value="Endo/exonu/phosph_ase_sf"/>
</dbReference>
<dbReference type="EMBL" id="JASNGB010000002">
    <property type="protein sequence ID" value="MDL2342632.1"/>
    <property type="molecule type" value="Genomic_DNA"/>
</dbReference>
<dbReference type="RefSeq" id="WP_285520664.1">
    <property type="nucleotide sequence ID" value="NZ_JASNGB010000002.1"/>
</dbReference>
<dbReference type="InterPro" id="IPR005135">
    <property type="entry name" value="Endo/exonuclease/phosphatase"/>
</dbReference>
<keyword evidence="1" id="KW-1133">Transmembrane helix</keyword>
<dbReference type="GO" id="GO:0004519">
    <property type="term" value="F:endonuclease activity"/>
    <property type="evidence" value="ECO:0007669"/>
    <property type="project" value="UniProtKB-KW"/>
</dbReference>
<proteinExistence type="predicted"/>
<evidence type="ECO:0000259" key="2">
    <source>
        <dbReference type="Pfam" id="PF03372"/>
    </source>
</evidence>
<keyword evidence="3" id="KW-0378">Hydrolase</keyword>
<reference evidence="3 4" key="1">
    <citation type="submission" date="2023-05" db="EMBL/GenBank/DDBJ databases">
        <authorList>
            <person name="Gao F."/>
        </authorList>
    </citation>
    <scope>NUCLEOTIDE SEQUENCE [LARGE SCALE GENOMIC DNA]</scope>
    <source>
        <strain evidence="3 4">MIMF12</strain>
    </source>
</reference>
<feature type="transmembrane region" description="Helical" evidence="1">
    <location>
        <begin position="59"/>
        <end position="79"/>
    </location>
</feature>
<protein>
    <submittedName>
        <fullName evidence="3">Endonuclease/exonuclease/phosphatase family protein</fullName>
    </submittedName>
</protein>
<evidence type="ECO:0000256" key="1">
    <source>
        <dbReference type="SAM" id="Phobius"/>
    </source>
</evidence>
<keyword evidence="1" id="KW-0812">Transmembrane</keyword>
<dbReference type="Gene3D" id="3.60.10.10">
    <property type="entry name" value="Endonuclease/exonuclease/phosphatase"/>
    <property type="match status" value="1"/>
</dbReference>
<keyword evidence="3" id="KW-0540">Nuclease</keyword>
<accession>A0ABT7JDK4</accession>
<dbReference type="SUPFAM" id="SSF56219">
    <property type="entry name" value="DNase I-like"/>
    <property type="match status" value="1"/>
</dbReference>
<keyword evidence="3" id="KW-0255">Endonuclease</keyword>
<keyword evidence="1" id="KW-0472">Membrane</keyword>
<evidence type="ECO:0000313" key="4">
    <source>
        <dbReference type="Proteomes" id="UP001302059"/>
    </source>
</evidence>
<sequence length="309" mass="33729">MVHSRLAWLYLLTVALVWALGEFVGERTVPTLLLAYAPPLLWLLPAPLVLGWTLWRRRGVATALAGTLLAAGGAGLLHWRPQTDGALQVITFNVAQGLLGSPEEIAAALRAADADLLLLQETNFVRPGFRETLLARLPGYAVRDGYEVTTLSRLPVLSATNHAAPGTQRTFLETRVRWQGREVRVLNVHLGTVLVSSALRGDFDRVRQTRDVRTAQVARLSAIAEEGAGTEPLLLGGDLNTPPRGLAYRELRRASGPDAHSLAGRGPGWTFPGLFLRIDHLMARGLTPTRTRVFPESGSDHRALLAEYR</sequence>
<feature type="transmembrane region" description="Helical" evidence="1">
    <location>
        <begin position="31"/>
        <end position="52"/>
    </location>
</feature>